<dbReference type="InterPro" id="IPR029058">
    <property type="entry name" value="AB_hydrolase_fold"/>
</dbReference>
<dbReference type="AlphaFoldDB" id="A0ABD6B2I5"/>
<dbReference type="InterPro" id="IPR002925">
    <property type="entry name" value="Dienelactn_hydro"/>
</dbReference>
<keyword evidence="2" id="KW-0378">Hydrolase</keyword>
<evidence type="ECO:0000313" key="2">
    <source>
        <dbReference type="EMBL" id="MFD1525043.1"/>
    </source>
</evidence>
<dbReference type="GO" id="GO:0016787">
    <property type="term" value="F:hydrolase activity"/>
    <property type="evidence" value="ECO:0007669"/>
    <property type="project" value="UniProtKB-KW"/>
</dbReference>
<proteinExistence type="predicted"/>
<protein>
    <submittedName>
        <fullName evidence="2">Dienelactone hydrolase family protein</fullName>
    </submittedName>
</protein>
<dbReference type="Pfam" id="PF01738">
    <property type="entry name" value="DLH"/>
    <property type="match status" value="1"/>
</dbReference>
<comment type="caution">
    <text evidence="2">The sequence shown here is derived from an EMBL/GenBank/DDBJ whole genome shotgun (WGS) entry which is preliminary data.</text>
</comment>
<dbReference type="RefSeq" id="WP_379817924.1">
    <property type="nucleotide sequence ID" value="NZ_JBHUDH010000012.1"/>
</dbReference>
<feature type="domain" description="Dienelactone hydrolase" evidence="1">
    <location>
        <begin position="89"/>
        <end position="178"/>
    </location>
</feature>
<name>A0ABD6B2I5_9EURY</name>
<evidence type="ECO:0000313" key="3">
    <source>
        <dbReference type="Proteomes" id="UP001597111"/>
    </source>
</evidence>
<organism evidence="2 3">
    <name type="scientific">Halolamina salina</name>
    <dbReference type="NCBI Taxonomy" id="1220023"/>
    <lineage>
        <taxon>Archaea</taxon>
        <taxon>Methanobacteriati</taxon>
        <taxon>Methanobacteriota</taxon>
        <taxon>Stenosarchaea group</taxon>
        <taxon>Halobacteria</taxon>
        <taxon>Halobacteriales</taxon>
        <taxon>Haloferacaceae</taxon>
    </lineage>
</organism>
<accession>A0ABD6B2I5</accession>
<evidence type="ECO:0000259" key="1">
    <source>
        <dbReference type="Pfam" id="PF01738"/>
    </source>
</evidence>
<keyword evidence="3" id="KW-1185">Reference proteome</keyword>
<gene>
    <name evidence="2" type="ORF">ACFR9S_01825</name>
</gene>
<reference evidence="2 3" key="1">
    <citation type="journal article" date="2019" name="Int. J. Syst. Evol. Microbiol.">
        <title>The Global Catalogue of Microorganisms (GCM) 10K type strain sequencing project: providing services to taxonomists for standard genome sequencing and annotation.</title>
        <authorList>
            <consortium name="The Broad Institute Genomics Platform"/>
            <consortium name="The Broad Institute Genome Sequencing Center for Infectious Disease"/>
            <person name="Wu L."/>
            <person name="Ma J."/>
        </authorList>
    </citation>
    <scope>NUCLEOTIDE SEQUENCE [LARGE SCALE GENOMIC DNA]</scope>
    <source>
        <strain evidence="2 3">CGMCC 1.12285</strain>
    </source>
</reference>
<dbReference type="EMBL" id="JBHUDH010000012">
    <property type="protein sequence ID" value="MFD1525043.1"/>
    <property type="molecule type" value="Genomic_DNA"/>
</dbReference>
<sequence length="221" mass="23273">MSDSEPIVIPSARDVRANLDEGAAGDDRPAVAGETDACVVACPPHPQQGGHRGDGRLVGISDHLTAAGVDCLRFDYGDWDEGYGELGDTYAAIEWASERYDRIGLTGFSFGACLTLLAAGGTEVDGSAGATPDLAAVAALAPPSRLNDDLNAVPAMERIEAPATVAYGERDDLADWEPVVERAEELGWETTALSADHFFVGRTERVAETIGGFLLDYCASR</sequence>
<dbReference type="Gene3D" id="3.40.50.1820">
    <property type="entry name" value="alpha/beta hydrolase"/>
    <property type="match status" value="1"/>
</dbReference>
<dbReference type="SUPFAM" id="SSF53474">
    <property type="entry name" value="alpha/beta-Hydrolases"/>
    <property type="match status" value="1"/>
</dbReference>
<dbReference type="Proteomes" id="UP001597111">
    <property type="component" value="Unassembled WGS sequence"/>
</dbReference>